<dbReference type="EMBL" id="MNCJ02000324">
    <property type="protein sequence ID" value="KAF5790655.1"/>
    <property type="molecule type" value="Genomic_DNA"/>
</dbReference>
<feature type="region of interest" description="Disordered" evidence="1">
    <location>
        <begin position="1"/>
        <end position="24"/>
    </location>
</feature>
<dbReference type="EMBL" id="CM007898">
    <property type="protein sequence ID" value="OTG14860.1"/>
    <property type="molecule type" value="Genomic_DNA"/>
</dbReference>
<reference evidence="2 4" key="1">
    <citation type="journal article" date="2017" name="Nature">
        <title>The sunflower genome provides insights into oil metabolism, flowering and Asterid evolution.</title>
        <authorList>
            <person name="Badouin H."/>
            <person name="Gouzy J."/>
            <person name="Grassa C.J."/>
            <person name="Murat F."/>
            <person name="Staton S.E."/>
            <person name="Cottret L."/>
            <person name="Lelandais-Briere C."/>
            <person name="Owens G.L."/>
            <person name="Carrere S."/>
            <person name="Mayjonade B."/>
            <person name="Legrand L."/>
            <person name="Gill N."/>
            <person name="Kane N.C."/>
            <person name="Bowers J.E."/>
            <person name="Hubner S."/>
            <person name="Bellec A."/>
            <person name="Berard A."/>
            <person name="Berges H."/>
            <person name="Blanchet N."/>
            <person name="Boniface M.C."/>
            <person name="Brunel D."/>
            <person name="Catrice O."/>
            <person name="Chaidir N."/>
            <person name="Claudel C."/>
            <person name="Donnadieu C."/>
            <person name="Faraut T."/>
            <person name="Fievet G."/>
            <person name="Helmstetter N."/>
            <person name="King M."/>
            <person name="Knapp S.J."/>
            <person name="Lai Z."/>
            <person name="Le Paslier M.C."/>
            <person name="Lippi Y."/>
            <person name="Lorenzon L."/>
            <person name="Mandel J.R."/>
            <person name="Marage G."/>
            <person name="Marchand G."/>
            <person name="Marquand E."/>
            <person name="Bret-Mestries E."/>
            <person name="Morien E."/>
            <person name="Nambeesan S."/>
            <person name="Nguyen T."/>
            <person name="Pegot-Espagnet P."/>
            <person name="Pouilly N."/>
            <person name="Raftis F."/>
            <person name="Sallet E."/>
            <person name="Schiex T."/>
            <person name="Thomas J."/>
            <person name="Vandecasteele C."/>
            <person name="Vares D."/>
            <person name="Vear F."/>
            <person name="Vautrin S."/>
            <person name="Crespi M."/>
            <person name="Mangin B."/>
            <person name="Burke J.M."/>
            <person name="Salse J."/>
            <person name="Munos S."/>
            <person name="Vincourt P."/>
            <person name="Rieseberg L.H."/>
            <person name="Langlade N.B."/>
        </authorList>
    </citation>
    <scope>NUCLEOTIDE SEQUENCE [LARGE SCALE GENOMIC DNA]</scope>
    <source>
        <strain evidence="4">cv. SF193</strain>
        <tissue evidence="2">Leaves</tissue>
    </source>
</reference>
<evidence type="ECO:0000313" key="3">
    <source>
        <dbReference type="EMBL" id="OTG14860.1"/>
    </source>
</evidence>
<evidence type="ECO:0000256" key="1">
    <source>
        <dbReference type="SAM" id="MobiDB-lite"/>
    </source>
</evidence>
<accession>A0A251TUP2</accession>
<feature type="compositionally biased region" description="Basic residues" evidence="1">
    <location>
        <begin position="1"/>
        <end position="14"/>
    </location>
</feature>
<dbReference type="Gramene" id="mRNA:HanXRQr2_Chr09g0385741">
    <property type="protein sequence ID" value="CDS:HanXRQr2_Chr09g0385741.1"/>
    <property type="gene ID" value="HanXRQr2_Chr09g0385741"/>
</dbReference>
<protein>
    <submittedName>
        <fullName evidence="3">Uncharacterized protein</fullName>
    </submittedName>
</protein>
<dbReference type="AlphaFoldDB" id="A0A251TUP2"/>
<sequence length="54" mass="6458">MLRTKKMLRIKKKKTPDAPVEDAPGRCNQIQKMLQIRLKMFDIEDDFFQMTVQC</sequence>
<organism evidence="3 4">
    <name type="scientific">Helianthus annuus</name>
    <name type="common">Common sunflower</name>
    <dbReference type="NCBI Taxonomy" id="4232"/>
    <lineage>
        <taxon>Eukaryota</taxon>
        <taxon>Viridiplantae</taxon>
        <taxon>Streptophyta</taxon>
        <taxon>Embryophyta</taxon>
        <taxon>Tracheophyta</taxon>
        <taxon>Spermatophyta</taxon>
        <taxon>Magnoliopsida</taxon>
        <taxon>eudicotyledons</taxon>
        <taxon>Gunneridae</taxon>
        <taxon>Pentapetalae</taxon>
        <taxon>asterids</taxon>
        <taxon>campanulids</taxon>
        <taxon>Asterales</taxon>
        <taxon>Asteraceae</taxon>
        <taxon>Asteroideae</taxon>
        <taxon>Heliantheae alliance</taxon>
        <taxon>Heliantheae</taxon>
        <taxon>Helianthus</taxon>
    </lineage>
</organism>
<reference evidence="2" key="3">
    <citation type="submission" date="2020-06" db="EMBL/GenBank/DDBJ databases">
        <title>Helianthus annuus Genome sequencing and assembly Release 2.</title>
        <authorList>
            <person name="Gouzy J."/>
            <person name="Langlade N."/>
            <person name="Munos S."/>
        </authorList>
    </citation>
    <scope>NUCLEOTIDE SEQUENCE</scope>
    <source>
        <tissue evidence="2">Leaves</tissue>
    </source>
</reference>
<name>A0A251TUP2_HELAN</name>
<gene>
    <name evidence="3" type="ORF">HannXRQ_Chr09g0254081</name>
    <name evidence="2" type="ORF">HanXRQr2_Chr09g0385741</name>
</gene>
<keyword evidence="4" id="KW-1185">Reference proteome</keyword>
<dbReference type="InParanoid" id="A0A251TUP2"/>
<evidence type="ECO:0000313" key="2">
    <source>
        <dbReference type="EMBL" id="KAF5790655.1"/>
    </source>
</evidence>
<reference evidence="3" key="2">
    <citation type="submission" date="2017-02" db="EMBL/GenBank/DDBJ databases">
        <title>Sunflower complete genome.</title>
        <authorList>
            <person name="Langlade N."/>
            <person name="Munos S."/>
        </authorList>
    </citation>
    <scope>NUCLEOTIDE SEQUENCE [LARGE SCALE GENOMIC DNA]</scope>
    <source>
        <tissue evidence="3">Leaves</tissue>
    </source>
</reference>
<evidence type="ECO:0000313" key="4">
    <source>
        <dbReference type="Proteomes" id="UP000215914"/>
    </source>
</evidence>
<dbReference type="Proteomes" id="UP000215914">
    <property type="component" value="Chromosome 9"/>
</dbReference>
<proteinExistence type="predicted"/>